<gene>
    <name evidence="2" type="ORF">WKV53_14055</name>
</gene>
<evidence type="ECO:0000313" key="3">
    <source>
        <dbReference type="Proteomes" id="UP001371305"/>
    </source>
</evidence>
<reference evidence="2 3" key="1">
    <citation type="submission" date="2024-04" db="EMBL/GenBank/DDBJ databases">
        <title>Luteolibacter sp. isolated from soil.</title>
        <authorList>
            <person name="An J."/>
        </authorList>
    </citation>
    <scope>NUCLEOTIDE SEQUENCE [LARGE SCALE GENOMIC DNA]</scope>
    <source>
        <strain evidence="2 3">Y139</strain>
    </source>
</reference>
<evidence type="ECO:0000259" key="1">
    <source>
        <dbReference type="SMART" id="SM00065"/>
    </source>
</evidence>
<accession>A0ABU9AVC1</accession>
<comment type="caution">
    <text evidence="2">The sequence shown here is derived from an EMBL/GenBank/DDBJ whole genome shotgun (WGS) entry which is preliminary data.</text>
</comment>
<dbReference type="SMART" id="SM00065">
    <property type="entry name" value="GAF"/>
    <property type="match status" value="1"/>
</dbReference>
<proteinExistence type="predicted"/>
<dbReference type="SUPFAM" id="SSF55781">
    <property type="entry name" value="GAF domain-like"/>
    <property type="match status" value="1"/>
</dbReference>
<protein>
    <submittedName>
        <fullName evidence="2">GAF domain-containing protein</fullName>
    </submittedName>
</protein>
<dbReference type="Pfam" id="PF01590">
    <property type="entry name" value="GAF"/>
    <property type="match status" value="1"/>
</dbReference>
<dbReference type="PANTHER" id="PTHR43102">
    <property type="entry name" value="SLR1143 PROTEIN"/>
    <property type="match status" value="1"/>
</dbReference>
<dbReference type="Gene3D" id="3.30.450.40">
    <property type="match status" value="1"/>
</dbReference>
<keyword evidence="3" id="KW-1185">Reference proteome</keyword>
<evidence type="ECO:0000313" key="2">
    <source>
        <dbReference type="EMBL" id="MEK7951636.1"/>
    </source>
</evidence>
<feature type="domain" description="GAF" evidence="1">
    <location>
        <begin position="27"/>
        <end position="169"/>
    </location>
</feature>
<organism evidence="2 3">
    <name type="scientific">Luteolibacter soli</name>
    <dbReference type="NCBI Taxonomy" id="3135280"/>
    <lineage>
        <taxon>Bacteria</taxon>
        <taxon>Pseudomonadati</taxon>
        <taxon>Verrucomicrobiota</taxon>
        <taxon>Verrucomicrobiia</taxon>
        <taxon>Verrucomicrobiales</taxon>
        <taxon>Verrucomicrobiaceae</taxon>
        <taxon>Luteolibacter</taxon>
    </lineage>
</organism>
<dbReference type="InterPro" id="IPR029016">
    <property type="entry name" value="GAF-like_dom_sf"/>
</dbReference>
<dbReference type="RefSeq" id="WP_341405282.1">
    <property type="nucleotide sequence ID" value="NZ_JBBUKT010000005.1"/>
</dbReference>
<dbReference type="Proteomes" id="UP001371305">
    <property type="component" value="Unassembled WGS sequence"/>
</dbReference>
<dbReference type="PANTHER" id="PTHR43102:SF2">
    <property type="entry name" value="GAF DOMAIN-CONTAINING PROTEIN"/>
    <property type="match status" value="1"/>
</dbReference>
<dbReference type="EMBL" id="JBBUKT010000005">
    <property type="protein sequence ID" value="MEK7951636.1"/>
    <property type="molecule type" value="Genomic_DNA"/>
</dbReference>
<sequence>MSEISLPTCASPERLKALYRYGVLDTPKEEEYDRLVQLVTEVFDVPIAAISFVDEHRQWFKAEVGLYCRETPLTCSICAHAVESGKDLFIVRDAHCDLRTLDSKLTVASYIRFYAGAVMRSHDGHALGTLLLVDRKARDFSETDGRLLQTLARQVVLLVENRMMSVALTSVGNLANKGE</sequence>
<dbReference type="InterPro" id="IPR003018">
    <property type="entry name" value="GAF"/>
</dbReference>
<name>A0ABU9AVC1_9BACT</name>